<proteinExistence type="predicted"/>
<feature type="domain" description="GST N-terminal" evidence="1">
    <location>
        <begin position="10"/>
        <end position="101"/>
    </location>
</feature>
<gene>
    <name evidence="2" type="ORF">VNI00_001961</name>
</gene>
<dbReference type="Pfam" id="PF13409">
    <property type="entry name" value="GST_N_2"/>
    <property type="match status" value="1"/>
</dbReference>
<dbReference type="PROSITE" id="PS50404">
    <property type="entry name" value="GST_NTER"/>
    <property type="match status" value="1"/>
</dbReference>
<dbReference type="Gene3D" id="1.20.1050.10">
    <property type="match status" value="1"/>
</dbReference>
<name>A0AAW0E414_9AGAR</name>
<sequence>MSSSIEFYDTPSKLPNQIWSPNTIKARYALNYKGLKYHTVWVEFPDIEPKYKEIGATPVDTKADGSPYYTVPIIRDHSTGAVVVGSIQIVEYLDKQYPDTPTLIPKGTLALHKAFNDAFTSKLSALFPFLLPKVTWIMNPSTEKFFRSTRLATFGVTMEDMYPKPENHKEQWGKLEKDLASVAGWFKEGDEFVMGDKISYADMVVAGWLDPVLILWGEDSEEWKTIASWHGGRFGKLVKTLQKYETVV</sequence>
<keyword evidence="3" id="KW-1185">Reference proteome</keyword>
<protein>
    <recommendedName>
        <fullName evidence="1">GST N-terminal domain-containing protein</fullName>
    </recommendedName>
</protein>
<dbReference type="SUPFAM" id="SSF47616">
    <property type="entry name" value="GST C-terminal domain-like"/>
    <property type="match status" value="1"/>
</dbReference>
<dbReference type="Gene3D" id="3.40.30.10">
    <property type="entry name" value="Glutaredoxin"/>
    <property type="match status" value="1"/>
</dbReference>
<dbReference type="SUPFAM" id="SSF52833">
    <property type="entry name" value="Thioredoxin-like"/>
    <property type="match status" value="1"/>
</dbReference>
<dbReference type="GO" id="GO:0005737">
    <property type="term" value="C:cytoplasm"/>
    <property type="evidence" value="ECO:0007669"/>
    <property type="project" value="TreeGrafter"/>
</dbReference>
<evidence type="ECO:0000313" key="2">
    <source>
        <dbReference type="EMBL" id="KAK7058330.1"/>
    </source>
</evidence>
<dbReference type="InterPro" id="IPR036249">
    <property type="entry name" value="Thioredoxin-like_sf"/>
</dbReference>
<dbReference type="InterPro" id="IPR050983">
    <property type="entry name" value="GST_Omega/HSP26"/>
</dbReference>
<accession>A0AAW0E414</accession>
<dbReference type="InterPro" id="IPR054416">
    <property type="entry name" value="GST_UstS-like_C"/>
</dbReference>
<dbReference type="InterPro" id="IPR036282">
    <property type="entry name" value="Glutathione-S-Trfase_C_sf"/>
</dbReference>
<organism evidence="2 3">
    <name type="scientific">Paramarasmius palmivorus</name>
    <dbReference type="NCBI Taxonomy" id="297713"/>
    <lineage>
        <taxon>Eukaryota</taxon>
        <taxon>Fungi</taxon>
        <taxon>Dikarya</taxon>
        <taxon>Basidiomycota</taxon>
        <taxon>Agaricomycotina</taxon>
        <taxon>Agaricomycetes</taxon>
        <taxon>Agaricomycetidae</taxon>
        <taxon>Agaricales</taxon>
        <taxon>Marasmiineae</taxon>
        <taxon>Marasmiaceae</taxon>
        <taxon>Paramarasmius</taxon>
    </lineage>
</organism>
<dbReference type="Pfam" id="PF22041">
    <property type="entry name" value="GST_C_7"/>
    <property type="match status" value="1"/>
</dbReference>
<dbReference type="InterPro" id="IPR004045">
    <property type="entry name" value="Glutathione_S-Trfase_N"/>
</dbReference>
<dbReference type="Proteomes" id="UP001383192">
    <property type="component" value="Unassembled WGS sequence"/>
</dbReference>
<evidence type="ECO:0000259" key="1">
    <source>
        <dbReference type="PROSITE" id="PS50404"/>
    </source>
</evidence>
<evidence type="ECO:0000313" key="3">
    <source>
        <dbReference type="Proteomes" id="UP001383192"/>
    </source>
</evidence>
<dbReference type="AlphaFoldDB" id="A0AAW0E414"/>
<dbReference type="EMBL" id="JAYKXP010000005">
    <property type="protein sequence ID" value="KAK7058330.1"/>
    <property type="molecule type" value="Genomic_DNA"/>
</dbReference>
<dbReference type="PANTHER" id="PTHR43968">
    <property type="match status" value="1"/>
</dbReference>
<reference evidence="2 3" key="1">
    <citation type="submission" date="2024-01" db="EMBL/GenBank/DDBJ databases">
        <title>A draft genome for a cacao thread blight-causing isolate of Paramarasmius palmivorus.</title>
        <authorList>
            <person name="Baruah I.K."/>
            <person name="Bukari Y."/>
            <person name="Amoako-Attah I."/>
            <person name="Meinhardt L.W."/>
            <person name="Bailey B.A."/>
            <person name="Cohen S.P."/>
        </authorList>
    </citation>
    <scope>NUCLEOTIDE SEQUENCE [LARGE SCALE GENOMIC DNA]</scope>
    <source>
        <strain evidence="2 3">GH-12</strain>
    </source>
</reference>
<comment type="caution">
    <text evidence="2">The sequence shown here is derived from an EMBL/GenBank/DDBJ whole genome shotgun (WGS) entry which is preliminary data.</text>
</comment>
<dbReference type="PANTHER" id="PTHR43968:SF6">
    <property type="entry name" value="GLUTATHIONE S-TRANSFERASE OMEGA"/>
    <property type="match status" value="1"/>
</dbReference>